<evidence type="ECO:0008006" key="3">
    <source>
        <dbReference type="Google" id="ProtNLM"/>
    </source>
</evidence>
<dbReference type="PANTHER" id="PTHR20879">
    <property type="entry name" value="INTERLEUKIN-27 SUBUNIT ALPHA"/>
    <property type="match status" value="1"/>
</dbReference>
<sequence length="195" mass="22706">MVMGWTVEGAPVSNSTTTKSINLGQDFSKTLKLSRRLLQESRLLTHHYRMWKLPGSHLDFTGTSSNFTSVPINISTWLKLQPSDRLRFLSDALQVYPVYLEELEKWEKEETKKGSTTPLKSVTHVRLDLRDLLYHIHRQMSSLGLNQTKVLSLERPWSGASHWCTHLKMYQALRAMEQTLLRAVREYTILQRWHG</sequence>
<keyword evidence="2" id="KW-1185">Reference proteome</keyword>
<dbReference type="AlphaFoldDB" id="A0A8J6JUW0"/>
<reference evidence="1" key="1">
    <citation type="thesis" date="2020" institute="ProQuest LLC" country="789 East Eisenhower Parkway, Ann Arbor, MI, USA">
        <title>Comparative Genomics and Chromosome Evolution.</title>
        <authorList>
            <person name="Mudd A.B."/>
        </authorList>
    </citation>
    <scope>NUCLEOTIDE SEQUENCE</scope>
    <source>
        <strain evidence="1">HN-11 Male</strain>
        <tissue evidence="1">Kidney and liver</tissue>
    </source>
</reference>
<comment type="caution">
    <text evidence="1">The sequence shown here is derived from an EMBL/GenBank/DDBJ whole genome shotgun (WGS) entry which is preliminary data.</text>
</comment>
<protein>
    <recommendedName>
        <fullName evidence="3">Interleukin-27 subunit alpha</fullName>
    </recommendedName>
</protein>
<dbReference type="SUPFAM" id="SSF47266">
    <property type="entry name" value="4-helical cytokines"/>
    <property type="match status" value="1"/>
</dbReference>
<organism evidence="1 2">
    <name type="scientific">Eleutherodactylus coqui</name>
    <name type="common">Puerto Rican coqui</name>
    <dbReference type="NCBI Taxonomy" id="57060"/>
    <lineage>
        <taxon>Eukaryota</taxon>
        <taxon>Metazoa</taxon>
        <taxon>Chordata</taxon>
        <taxon>Craniata</taxon>
        <taxon>Vertebrata</taxon>
        <taxon>Euteleostomi</taxon>
        <taxon>Amphibia</taxon>
        <taxon>Batrachia</taxon>
        <taxon>Anura</taxon>
        <taxon>Neobatrachia</taxon>
        <taxon>Hyloidea</taxon>
        <taxon>Eleutherodactylidae</taxon>
        <taxon>Eleutherodactylinae</taxon>
        <taxon>Eleutherodactylus</taxon>
        <taxon>Eleutherodactylus</taxon>
    </lineage>
</organism>
<evidence type="ECO:0000313" key="1">
    <source>
        <dbReference type="EMBL" id="KAG9472158.1"/>
    </source>
</evidence>
<dbReference type="Proteomes" id="UP000770717">
    <property type="component" value="Unassembled WGS sequence"/>
</dbReference>
<gene>
    <name evidence="1" type="ORF">GDO78_021080</name>
</gene>
<name>A0A8J6JUW0_ELECQ</name>
<proteinExistence type="predicted"/>
<dbReference type="GO" id="GO:0042129">
    <property type="term" value="P:regulation of T cell proliferation"/>
    <property type="evidence" value="ECO:0007669"/>
    <property type="project" value="InterPro"/>
</dbReference>
<dbReference type="GO" id="GO:0045523">
    <property type="term" value="F:interleukin-27 receptor binding"/>
    <property type="evidence" value="ECO:0007669"/>
    <property type="project" value="InterPro"/>
</dbReference>
<evidence type="ECO:0000313" key="2">
    <source>
        <dbReference type="Proteomes" id="UP000770717"/>
    </source>
</evidence>
<dbReference type="OrthoDB" id="9904543at2759"/>
<dbReference type="PANTHER" id="PTHR20879:SF1">
    <property type="entry name" value="INTERLEUKIN-27 SUBUNIT ALPHA"/>
    <property type="match status" value="1"/>
</dbReference>
<dbReference type="InterPro" id="IPR026207">
    <property type="entry name" value="IL-27_alpha"/>
</dbReference>
<dbReference type="Gene3D" id="1.20.1250.10">
    <property type="match status" value="1"/>
</dbReference>
<dbReference type="EMBL" id="WNTK01000072">
    <property type="protein sequence ID" value="KAG9472158.1"/>
    <property type="molecule type" value="Genomic_DNA"/>
</dbReference>
<dbReference type="InterPro" id="IPR009079">
    <property type="entry name" value="4_helix_cytokine-like_core"/>
</dbReference>
<accession>A0A8J6JUW0</accession>